<feature type="non-terminal residue" evidence="3">
    <location>
        <position position="1"/>
    </location>
</feature>
<evidence type="ECO:0000313" key="3">
    <source>
        <dbReference type="EMBL" id="KAG2228849.1"/>
    </source>
</evidence>
<dbReference type="Pfam" id="PF13649">
    <property type="entry name" value="Methyltransf_25"/>
    <property type="match status" value="1"/>
</dbReference>
<accession>A0A8H7VVN7</accession>
<organism evidence="3 4">
    <name type="scientific">Thamnidium elegans</name>
    <dbReference type="NCBI Taxonomy" id="101142"/>
    <lineage>
        <taxon>Eukaryota</taxon>
        <taxon>Fungi</taxon>
        <taxon>Fungi incertae sedis</taxon>
        <taxon>Mucoromycota</taxon>
        <taxon>Mucoromycotina</taxon>
        <taxon>Mucoromycetes</taxon>
        <taxon>Mucorales</taxon>
        <taxon>Mucorineae</taxon>
        <taxon>Mucoraceae</taxon>
        <taxon>Thamnidium</taxon>
    </lineage>
</organism>
<evidence type="ECO:0000259" key="2">
    <source>
        <dbReference type="Pfam" id="PF13649"/>
    </source>
</evidence>
<dbReference type="SUPFAM" id="SSF53335">
    <property type="entry name" value="S-adenosyl-L-methionine-dependent methyltransferases"/>
    <property type="match status" value="1"/>
</dbReference>
<dbReference type="PANTHER" id="PTHR43591:SF24">
    <property type="entry name" value="2-METHOXY-6-POLYPRENYL-1,4-BENZOQUINOL METHYLASE, MITOCHONDRIAL"/>
    <property type="match status" value="1"/>
</dbReference>
<keyword evidence="4" id="KW-1185">Reference proteome</keyword>
<dbReference type="InterPro" id="IPR029063">
    <property type="entry name" value="SAM-dependent_MTases_sf"/>
</dbReference>
<dbReference type="AlphaFoldDB" id="A0A8H7VVN7"/>
<feature type="region of interest" description="Disordered" evidence="1">
    <location>
        <begin position="17"/>
        <end position="48"/>
    </location>
</feature>
<protein>
    <recommendedName>
        <fullName evidence="2">Methyltransferase domain-containing protein</fullName>
    </recommendedName>
</protein>
<proteinExistence type="predicted"/>
<evidence type="ECO:0000313" key="4">
    <source>
        <dbReference type="Proteomes" id="UP000613177"/>
    </source>
</evidence>
<name>A0A8H7VVN7_9FUNG</name>
<dbReference type="GO" id="GO:0008168">
    <property type="term" value="F:methyltransferase activity"/>
    <property type="evidence" value="ECO:0007669"/>
    <property type="project" value="TreeGrafter"/>
</dbReference>
<feature type="domain" description="Methyltransferase" evidence="2">
    <location>
        <begin position="99"/>
        <end position="190"/>
    </location>
</feature>
<dbReference type="InterPro" id="IPR041698">
    <property type="entry name" value="Methyltransf_25"/>
</dbReference>
<dbReference type="Proteomes" id="UP000613177">
    <property type="component" value="Unassembled WGS sequence"/>
</dbReference>
<evidence type="ECO:0000256" key="1">
    <source>
        <dbReference type="SAM" id="MobiDB-lite"/>
    </source>
</evidence>
<dbReference type="PANTHER" id="PTHR43591">
    <property type="entry name" value="METHYLTRANSFERASE"/>
    <property type="match status" value="1"/>
</dbReference>
<gene>
    <name evidence="3" type="ORF">INT48_003839</name>
</gene>
<sequence length="327" mass="37155">FDKRSNDKISVDKRSIEKLSGEKRSSAPISRLNSIKDGEPRLSAGSSTTDTNLLCFSTFQKGQEDRMNANHFALKVLFDGNMLNTVKDNIDFSSSSVQVLDIGCGSGSWIMDMATEYPSAQFTGIDQVALFPHDIRPANVLFQKRDVLLGLDFEDNTFDFVQMRLFSLAFTRTQWAESLKEIYRVTKPGGYIQLLELQITDPGDEVVQTFVEKGTQTKTKKSYFCSLMENNDQDPEVCKKLSAIVSEAGYKPIEDIKKVINLQTHVLKTELMYIIDVSIESCKRLMFEIYDIESEEEFQELKRIYVESRMESSESAFHCCVGQKPLL</sequence>
<reference evidence="3" key="1">
    <citation type="submission" date="2021-01" db="EMBL/GenBank/DDBJ databases">
        <title>Metabolic potential, ecology and presence of endohyphal bacteria is reflected in genomic diversity of Mucoromycotina.</title>
        <authorList>
            <person name="Muszewska A."/>
            <person name="Okrasinska A."/>
            <person name="Steczkiewicz K."/>
            <person name="Drgas O."/>
            <person name="Orlowska M."/>
            <person name="Perlinska-Lenart U."/>
            <person name="Aleksandrzak-Piekarczyk T."/>
            <person name="Szatraj K."/>
            <person name="Zielenkiewicz U."/>
            <person name="Pilsyk S."/>
            <person name="Malc E."/>
            <person name="Mieczkowski P."/>
            <person name="Kruszewska J.S."/>
            <person name="Biernat P."/>
            <person name="Pawlowska J."/>
        </authorList>
    </citation>
    <scope>NUCLEOTIDE SEQUENCE</scope>
    <source>
        <strain evidence="3">WA0000018081</strain>
    </source>
</reference>
<dbReference type="CDD" id="cd02440">
    <property type="entry name" value="AdoMet_MTases"/>
    <property type="match status" value="1"/>
</dbReference>
<comment type="caution">
    <text evidence="3">The sequence shown here is derived from an EMBL/GenBank/DDBJ whole genome shotgun (WGS) entry which is preliminary data.</text>
</comment>
<dbReference type="Gene3D" id="3.40.50.150">
    <property type="entry name" value="Vaccinia Virus protein VP39"/>
    <property type="match status" value="1"/>
</dbReference>
<dbReference type="EMBL" id="JAEPRE010000348">
    <property type="protein sequence ID" value="KAG2228849.1"/>
    <property type="molecule type" value="Genomic_DNA"/>
</dbReference>